<dbReference type="Pfam" id="PF06803">
    <property type="entry name" value="DUF1232"/>
    <property type="match status" value="1"/>
</dbReference>
<evidence type="ECO:0000256" key="4">
    <source>
        <dbReference type="ARBA" id="ARBA00023136"/>
    </source>
</evidence>
<keyword evidence="3" id="KW-1133">Transmembrane helix</keyword>
<dbReference type="RefSeq" id="WP_223578728.1">
    <property type="nucleotide sequence ID" value="NZ_BAABFU010000002.1"/>
</dbReference>
<comment type="caution">
    <text evidence="6">The sequence shown here is derived from an EMBL/GenBank/DDBJ whole genome shotgun (WGS) entry which is preliminary data.</text>
</comment>
<dbReference type="PIRSF" id="PIRSF031804">
    <property type="entry name" value="UCP031804"/>
    <property type="match status" value="1"/>
</dbReference>
<keyword evidence="4" id="KW-0472">Membrane</keyword>
<evidence type="ECO:0000313" key="6">
    <source>
        <dbReference type="EMBL" id="GAA4351169.1"/>
    </source>
</evidence>
<evidence type="ECO:0000313" key="7">
    <source>
        <dbReference type="Proteomes" id="UP001501294"/>
    </source>
</evidence>
<dbReference type="EMBL" id="BAABFU010000002">
    <property type="protein sequence ID" value="GAA4351169.1"/>
    <property type="molecule type" value="Genomic_DNA"/>
</dbReference>
<comment type="subcellular location">
    <subcellularLocation>
        <location evidence="1">Endomembrane system</location>
        <topology evidence="1">Multi-pass membrane protein</topology>
    </subcellularLocation>
</comment>
<gene>
    <name evidence="6" type="ORF">GCM10023150_17670</name>
</gene>
<keyword evidence="7" id="KW-1185">Reference proteome</keyword>
<evidence type="ECO:0000256" key="3">
    <source>
        <dbReference type="ARBA" id="ARBA00022989"/>
    </source>
</evidence>
<evidence type="ECO:0000256" key="2">
    <source>
        <dbReference type="ARBA" id="ARBA00022692"/>
    </source>
</evidence>
<feature type="domain" description="DUF1232" evidence="5">
    <location>
        <begin position="61"/>
        <end position="95"/>
    </location>
</feature>
<keyword evidence="2" id="KW-0812">Transmembrane</keyword>
<protein>
    <submittedName>
        <fullName evidence="6">YkvA family protein</fullName>
    </submittedName>
</protein>
<sequence>MVKTPPKSNDKEEITAKHYYSDKGFWKKIKRFAVNIGKEALEKLLILYYCFNDPATPKKEKTIILGALGYFVMPFDVIPDLLPGGWTDDLGVLALAFAKVAKSINDTHIQKAREKLNKLTRTA</sequence>
<evidence type="ECO:0000256" key="1">
    <source>
        <dbReference type="ARBA" id="ARBA00004127"/>
    </source>
</evidence>
<name>A0ABP8I4Y1_9GAMM</name>
<proteinExistence type="predicted"/>
<dbReference type="Proteomes" id="UP001501294">
    <property type="component" value="Unassembled WGS sequence"/>
</dbReference>
<dbReference type="InterPro" id="IPR010652">
    <property type="entry name" value="DUF1232"/>
</dbReference>
<evidence type="ECO:0000259" key="5">
    <source>
        <dbReference type="Pfam" id="PF06803"/>
    </source>
</evidence>
<reference evidence="7" key="1">
    <citation type="journal article" date="2019" name="Int. J. Syst. Evol. Microbiol.">
        <title>The Global Catalogue of Microorganisms (GCM) 10K type strain sequencing project: providing services to taxonomists for standard genome sequencing and annotation.</title>
        <authorList>
            <consortium name="The Broad Institute Genomics Platform"/>
            <consortium name="The Broad Institute Genome Sequencing Center for Infectious Disease"/>
            <person name="Wu L."/>
            <person name="Ma J."/>
        </authorList>
    </citation>
    <scope>NUCLEOTIDE SEQUENCE [LARGE SCALE GENOMIC DNA]</scope>
    <source>
        <strain evidence="7">JCM 17727</strain>
    </source>
</reference>
<organism evidence="6 7">
    <name type="scientific">Kangiella taiwanensis</name>
    <dbReference type="NCBI Taxonomy" id="1079179"/>
    <lineage>
        <taxon>Bacteria</taxon>
        <taxon>Pseudomonadati</taxon>
        <taxon>Pseudomonadota</taxon>
        <taxon>Gammaproteobacteria</taxon>
        <taxon>Kangiellales</taxon>
        <taxon>Kangiellaceae</taxon>
        <taxon>Kangiella</taxon>
    </lineage>
</organism>
<dbReference type="InterPro" id="IPR016983">
    <property type="entry name" value="UCP031804"/>
</dbReference>
<accession>A0ABP8I4Y1</accession>